<name>D5G722_TUBMM</name>
<evidence type="ECO:0000313" key="1">
    <source>
        <dbReference type="EMBL" id="CAZ80315.1"/>
    </source>
</evidence>
<accession>D5G722</accession>
<evidence type="ECO:0000313" key="2">
    <source>
        <dbReference type="Proteomes" id="UP000006911"/>
    </source>
</evidence>
<dbReference type="InParanoid" id="D5G722"/>
<dbReference type="GeneID" id="9182506"/>
<dbReference type="AlphaFoldDB" id="D5G722"/>
<sequence length="125" mass="13948">MFWLSDWPYRGVGWIWEGTVLDNWTVPVGQSVGRSVGIFLRWRVKAPAAVRAEQFCCTSTVQVIPGECCLGLFFIFYDRALACGMVILVQQRKSSAGLRTTNPPPPPGKLCIIPVTLIYEARISD</sequence>
<gene>
    <name evidence="1" type="ORF">GSTUM_00004565001</name>
</gene>
<dbReference type="KEGG" id="tml:GSTUM_00004565001"/>
<dbReference type="EMBL" id="FN430020">
    <property type="protein sequence ID" value="CAZ80315.1"/>
    <property type="molecule type" value="Genomic_DNA"/>
</dbReference>
<proteinExistence type="predicted"/>
<reference evidence="1 2" key="1">
    <citation type="journal article" date="2010" name="Nature">
        <title>Perigord black truffle genome uncovers evolutionary origins and mechanisms of symbiosis.</title>
        <authorList>
            <person name="Martin F."/>
            <person name="Kohler A."/>
            <person name="Murat C."/>
            <person name="Balestrini R."/>
            <person name="Coutinho P.M."/>
            <person name="Jaillon O."/>
            <person name="Montanini B."/>
            <person name="Morin E."/>
            <person name="Noel B."/>
            <person name="Percudani R."/>
            <person name="Porcel B."/>
            <person name="Rubini A."/>
            <person name="Amicucci A."/>
            <person name="Amselem J."/>
            <person name="Anthouard V."/>
            <person name="Arcioni S."/>
            <person name="Artiguenave F."/>
            <person name="Aury J.M."/>
            <person name="Ballario P."/>
            <person name="Bolchi A."/>
            <person name="Brenna A."/>
            <person name="Brun A."/>
            <person name="Buee M."/>
            <person name="Cantarel B."/>
            <person name="Chevalier G."/>
            <person name="Couloux A."/>
            <person name="Da Silva C."/>
            <person name="Denoeud F."/>
            <person name="Duplessis S."/>
            <person name="Ghignone S."/>
            <person name="Hilselberger B."/>
            <person name="Iotti M."/>
            <person name="Marcais B."/>
            <person name="Mello A."/>
            <person name="Miranda M."/>
            <person name="Pacioni G."/>
            <person name="Quesneville H."/>
            <person name="Riccioni C."/>
            <person name="Ruotolo R."/>
            <person name="Splivallo R."/>
            <person name="Stocchi V."/>
            <person name="Tisserant E."/>
            <person name="Viscomi A.R."/>
            <person name="Zambonelli A."/>
            <person name="Zampieri E."/>
            <person name="Henrissat B."/>
            <person name="Lebrun M.H."/>
            <person name="Paolocci F."/>
            <person name="Bonfante P."/>
            <person name="Ottonello S."/>
            <person name="Wincker P."/>
        </authorList>
    </citation>
    <scope>NUCLEOTIDE SEQUENCE [LARGE SCALE GENOMIC DNA]</scope>
    <source>
        <strain evidence="1 2">Mel28</strain>
    </source>
</reference>
<organism evidence="1 2">
    <name type="scientific">Tuber melanosporum (strain Mel28)</name>
    <name type="common">Perigord black truffle</name>
    <dbReference type="NCBI Taxonomy" id="656061"/>
    <lineage>
        <taxon>Eukaryota</taxon>
        <taxon>Fungi</taxon>
        <taxon>Dikarya</taxon>
        <taxon>Ascomycota</taxon>
        <taxon>Pezizomycotina</taxon>
        <taxon>Pezizomycetes</taxon>
        <taxon>Pezizales</taxon>
        <taxon>Tuberaceae</taxon>
        <taxon>Tuber</taxon>
    </lineage>
</organism>
<dbReference type="HOGENOM" id="CLU_1994276_0_0_1"/>
<protein>
    <submittedName>
        <fullName evidence="1">(Perigord truffle) hypothetical protein</fullName>
    </submittedName>
</protein>
<keyword evidence="2" id="KW-1185">Reference proteome</keyword>
<dbReference type="Proteomes" id="UP000006911">
    <property type="component" value="Unassembled WGS sequence"/>
</dbReference>
<dbReference type="RefSeq" id="XP_002836124.1">
    <property type="nucleotide sequence ID" value="XM_002836078.1"/>
</dbReference>